<evidence type="ECO:0000259" key="5">
    <source>
        <dbReference type="PROSITE" id="PS50932"/>
    </source>
</evidence>
<evidence type="ECO:0000313" key="7">
    <source>
        <dbReference type="Proteomes" id="UP000250006"/>
    </source>
</evidence>
<dbReference type="Pfam" id="PF00356">
    <property type="entry name" value="LacI"/>
    <property type="match status" value="1"/>
</dbReference>
<reference evidence="6 7" key="1">
    <citation type="submission" date="2018-06" db="EMBL/GenBank/DDBJ databases">
        <authorList>
            <consortium name="Pathogen Informatics"/>
            <person name="Doyle S."/>
        </authorList>
    </citation>
    <scope>NUCLEOTIDE SEQUENCE [LARGE SCALE GENOMIC DNA]</scope>
    <source>
        <strain evidence="6 7">NCTC11535</strain>
    </source>
</reference>
<dbReference type="PROSITE" id="PS50932">
    <property type="entry name" value="HTH_LACI_2"/>
    <property type="match status" value="1"/>
</dbReference>
<feature type="region of interest" description="Disordered" evidence="4">
    <location>
        <begin position="1"/>
        <end position="40"/>
    </location>
</feature>
<evidence type="ECO:0000256" key="1">
    <source>
        <dbReference type="ARBA" id="ARBA00023015"/>
    </source>
</evidence>
<dbReference type="SMART" id="SM00354">
    <property type="entry name" value="HTH_LACI"/>
    <property type="match status" value="1"/>
</dbReference>
<dbReference type="RefSeq" id="WP_111837332.1">
    <property type="nucleotide sequence ID" value="NZ_UAPQ01000011.1"/>
</dbReference>
<gene>
    <name evidence="6" type="primary">rbsR</name>
    <name evidence="6" type="ORF">NCTC11535_02160</name>
</gene>
<dbReference type="InterPro" id="IPR028082">
    <property type="entry name" value="Peripla_BP_I"/>
</dbReference>
<proteinExistence type="predicted"/>
<sequence>MTEVRRPWRPPSLDAVAARAGVSKATASRALSPPRQGRTPQAAAAVAAAAEQLGYHRGGPERPRLLVLATDITRTGYWLTLSGAMTACQELGVDLSVQVLTGAASRWRDCVLGPQQSRIDGVVVLEFDYPSAQVLSRLPEDLPVAVAGGYPSAATAHLPRAWIDDRAGAVLAVEHLLGLGHKRIAYLGVPSAGHPDPRLAGWREVMAGAGLETPSPLATGWGPETGLRAALAAARSGVTAVLCGNDDLAIGLVTGLRSAGLEVPGDVSVVGMDDHPHAVATSPALTTVRLDFARVGEVAARLALGVEPSPGPRGVEVPVELVLRASTAAPR</sequence>
<dbReference type="EMBL" id="UAPQ01000011">
    <property type="protein sequence ID" value="SPT54443.1"/>
    <property type="molecule type" value="Genomic_DNA"/>
</dbReference>
<evidence type="ECO:0000256" key="4">
    <source>
        <dbReference type="SAM" id="MobiDB-lite"/>
    </source>
</evidence>
<comment type="caution">
    <text evidence="6">The sequence shown here is derived from an EMBL/GenBank/DDBJ whole genome shotgun (WGS) entry which is preliminary data.</text>
</comment>
<dbReference type="InterPro" id="IPR046335">
    <property type="entry name" value="LacI/GalR-like_sensor"/>
</dbReference>
<dbReference type="Proteomes" id="UP000250006">
    <property type="component" value="Unassembled WGS sequence"/>
</dbReference>
<dbReference type="SUPFAM" id="SSF47413">
    <property type="entry name" value="lambda repressor-like DNA-binding domains"/>
    <property type="match status" value="1"/>
</dbReference>
<feature type="domain" description="HTH lacI-type" evidence="5">
    <location>
        <begin position="11"/>
        <end position="57"/>
    </location>
</feature>
<dbReference type="PANTHER" id="PTHR30146:SF153">
    <property type="entry name" value="LACTOSE OPERON REPRESSOR"/>
    <property type="match status" value="1"/>
</dbReference>
<dbReference type="Pfam" id="PF13377">
    <property type="entry name" value="Peripla_BP_3"/>
    <property type="match status" value="1"/>
</dbReference>
<keyword evidence="2" id="KW-0238">DNA-binding</keyword>
<evidence type="ECO:0000256" key="3">
    <source>
        <dbReference type="ARBA" id="ARBA00023163"/>
    </source>
</evidence>
<name>A0ABY1VRI7_9ACTO</name>
<evidence type="ECO:0000313" key="6">
    <source>
        <dbReference type="EMBL" id="SPT54443.1"/>
    </source>
</evidence>
<dbReference type="InterPro" id="IPR000843">
    <property type="entry name" value="HTH_LacI"/>
</dbReference>
<keyword evidence="7" id="KW-1185">Reference proteome</keyword>
<dbReference type="PANTHER" id="PTHR30146">
    <property type="entry name" value="LACI-RELATED TRANSCRIPTIONAL REPRESSOR"/>
    <property type="match status" value="1"/>
</dbReference>
<dbReference type="SUPFAM" id="SSF53822">
    <property type="entry name" value="Periplasmic binding protein-like I"/>
    <property type="match status" value="1"/>
</dbReference>
<accession>A0ABY1VRI7</accession>
<dbReference type="Gene3D" id="1.10.260.40">
    <property type="entry name" value="lambda repressor-like DNA-binding domains"/>
    <property type="match status" value="1"/>
</dbReference>
<organism evidence="6 7">
    <name type="scientific">Actinomyces bovis</name>
    <dbReference type="NCBI Taxonomy" id="1658"/>
    <lineage>
        <taxon>Bacteria</taxon>
        <taxon>Bacillati</taxon>
        <taxon>Actinomycetota</taxon>
        <taxon>Actinomycetes</taxon>
        <taxon>Actinomycetales</taxon>
        <taxon>Actinomycetaceae</taxon>
        <taxon>Actinomyces</taxon>
    </lineage>
</organism>
<keyword evidence="1" id="KW-0805">Transcription regulation</keyword>
<protein>
    <submittedName>
        <fullName evidence="6">Ribose operon repressor</fullName>
    </submittedName>
</protein>
<evidence type="ECO:0000256" key="2">
    <source>
        <dbReference type="ARBA" id="ARBA00023125"/>
    </source>
</evidence>
<keyword evidence="3" id="KW-0804">Transcription</keyword>
<dbReference type="InterPro" id="IPR010982">
    <property type="entry name" value="Lambda_DNA-bd_dom_sf"/>
</dbReference>
<dbReference type="Gene3D" id="3.40.50.2300">
    <property type="match status" value="2"/>
</dbReference>